<feature type="signal peptide" evidence="3">
    <location>
        <begin position="1"/>
        <end position="21"/>
    </location>
</feature>
<gene>
    <name evidence="5" type="ORF">ACFFR3_39295</name>
</gene>
<evidence type="ECO:0000256" key="3">
    <source>
        <dbReference type="SAM" id="SignalP"/>
    </source>
</evidence>
<feature type="domain" description="DUF11" evidence="4">
    <location>
        <begin position="101"/>
        <end position="201"/>
    </location>
</feature>
<dbReference type="Gene3D" id="2.60.40.10">
    <property type="entry name" value="Immunoglobulins"/>
    <property type="match status" value="1"/>
</dbReference>
<feature type="transmembrane region" description="Helical" evidence="2">
    <location>
        <begin position="405"/>
        <end position="425"/>
    </location>
</feature>
<protein>
    <submittedName>
        <fullName evidence="5">CARDB domain-containing protein</fullName>
    </submittedName>
</protein>
<dbReference type="RefSeq" id="WP_379484768.1">
    <property type="nucleotide sequence ID" value="NZ_JBHMCF010000042.1"/>
</dbReference>
<reference evidence="5 6" key="1">
    <citation type="submission" date="2024-09" db="EMBL/GenBank/DDBJ databases">
        <authorList>
            <person name="Sun Q."/>
            <person name="Mori K."/>
        </authorList>
    </citation>
    <scope>NUCLEOTIDE SEQUENCE [LARGE SCALE GENOMIC DNA]</scope>
    <source>
        <strain evidence="5 6">JCM 3324</strain>
    </source>
</reference>
<name>A0ABV5NZ83_9ACTN</name>
<proteinExistence type="predicted"/>
<keyword evidence="2" id="KW-0812">Transmembrane</keyword>
<evidence type="ECO:0000259" key="4">
    <source>
        <dbReference type="Pfam" id="PF01345"/>
    </source>
</evidence>
<feature type="region of interest" description="Disordered" evidence="1">
    <location>
        <begin position="336"/>
        <end position="396"/>
    </location>
</feature>
<organism evidence="5 6">
    <name type="scientific">Nonomuraea salmonea</name>
    <dbReference type="NCBI Taxonomy" id="46181"/>
    <lineage>
        <taxon>Bacteria</taxon>
        <taxon>Bacillati</taxon>
        <taxon>Actinomycetota</taxon>
        <taxon>Actinomycetes</taxon>
        <taxon>Streptosporangiales</taxon>
        <taxon>Streptosporangiaceae</taxon>
        <taxon>Nonomuraea</taxon>
    </lineage>
</organism>
<feature type="chain" id="PRO_5047184056" evidence="3">
    <location>
        <begin position="22"/>
        <end position="433"/>
    </location>
</feature>
<keyword evidence="3" id="KW-0732">Signal</keyword>
<dbReference type="EMBL" id="JBHMCF010000042">
    <property type="protein sequence ID" value="MFB9475572.1"/>
    <property type="molecule type" value="Genomic_DNA"/>
</dbReference>
<keyword evidence="2" id="KW-0472">Membrane</keyword>
<dbReference type="InterPro" id="IPR051172">
    <property type="entry name" value="Chlamydia_OmcB"/>
</dbReference>
<evidence type="ECO:0000313" key="6">
    <source>
        <dbReference type="Proteomes" id="UP001589568"/>
    </source>
</evidence>
<evidence type="ECO:0000313" key="5">
    <source>
        <dbReference type="EMBL" id="MFB9475572.1"/>
    </source>
</evidence>
<dbReference type="InterPro" id="IPR013783">
    <property type="entry name" value="Ig-like_fold"/>
</dbReference>
<feature type="region of interest" description="Disordered" evidence="1">
    <location>
        <begin position="25"/>
        <end position="97"/>
    </location>
</feature>
<dbReference type="InterPro" id="IPR047589">
    <property type="entry name" value="DUF11_rpt"/>
</dbReference>
<feature type="compositionally biased region" description="Basic and acidic residues" evidence="1">
    <location>
        <begin position="358"/>
        <end position="379"/>
    </location>
</feature>
<dbReference type="Proteomes" id="UP001589568">
    <property type="component" value="Unassembled WGS sequence"/>
</dbReference>
<accession>A0ABV5NZ83</accession>
<keyword evidence="2" id="KW-1133">Transmembrane helix</keyword>
<dbReference type="PANTHER" id="PTHR34819">
    <property type="entry name" value="LARGE CYSTEINE-RICH PERIPLASMIC PROTEIN OMCB"/>
    <property type="match status" value="1"/>
</dbReference>
<dbReference type="PANTHER" id="PTHR34819:SF5">
    <property type="entry name" value="CONSERVED REPEAT DOMAIN PROTEIN"/>
    <property type="match status" value="1"/>
</dbReference>
<feature type="compositionally biased region" description="Low complexity" evidence="1">
    <location>
        <begin position="25"/>
        <end position="42"/>
    </location>
</feature>
<sequence length="433" mass="44088">MGRPGFAAIIALAALGTAAWAATTPPAPGGAARDPGFGPAPGSAAKSAMGPSWLVGAPTYRPEREPGGRWGGPEGELSGRRDGPAAPRPSGTGTPRVPANLHVTQDLAPDPVIIGGEAVYVMTVTNAGVTDAGGVIATAVLDRHLTPGRLPDACSLTGRTVTCGTALPAGGSVAFELPVGTDPALQDGTSLVNRAHVTAPDALAGEDELTTRARAVAEVEVRQEGTPQEVGHGERIPYRLTVTNHGPSRAANVSLHNPADGDRATIAERPAECPASGSASTCPLGPLAPGESRTYAFSLTPHVAGPLTICASVTTGGGEKNTEDNHACAETVVAAAEPAQESIEEPEETPEPASSASPDKERKSTGHEPDEPHRERDPEPPAAAGDVPPPAHHSSETLPLTGASMWMLGLGVAVLLAIGLLVRFFSHQDRRTP</sequence>
<comment type="caution">
    <text evidence="5">The sequence shown here is derived from an EMBL/GenBank/DDBJ whole genome shotgun (WGS) entry which is preliminary data.</text>
</comment>
<evidence type="ECO:0000256" key="2">
    <source>
        <dbReference type="SAM" id="Phobius"/>
    </source>
</evidence>
<dbReference type="InterPro" id="IPR001434">
    <property type="entry name" value="OmcB-like_DUF11"/>
</dbReference>
<dbReference type="NCBIfam" id="TIGR01451">
    <property type="entry name" value="B_ant_repeat"/>
    <property type="match status" value="1"/>
</dbReference>
<evidence type="ECO:0000256" key="1">
    <source>
        <dbReference type="SAM" id="MobiDB-lite"/>
    </source>
</evidence>
<keyword evidence="6" id="KW-1185">Reference proteome</keyword>
<feature type="domain" description="DUF11" evidence="4">
    <location>
        <begin position="219"/>
        <end position="329"/>
    </location>
</feature>
<dbReference type="Pfam" id="PF01345">
    <property type="entry name" value="DUF11"/>
    <property type="match status" value="2"/>
</dbReference>